<dbReference type="EMBL" id="WTVG01000060">
    <property type="protein sequence ID" value="NMG26226.1"/>
    <property type="molecule type" value="Genomic_DNA"/>
</dbReference>
<reference evidence="1" key="1">
    <citation type="submission" date="2019-12" db="EMBL/GenBank/DDBJ databases">
        <title>Comparative genomics gives insights into the taxonomy of the Azoarcus-Aromatoleum group and reveals separate origins of nif in the plant-associated Azoarcus and non-plant-associated Aromatoleum sub-groups.</title>
        <authorList>
            <person name="Lafos M."/>
            <person name="Maluk M."/>
            <person name="Batista M."/>
            <person name="Junghare M."/>
            <person name="Carmona M."/>
            <person name="Faoro H."/>
            <person name="Cruz L.M."/>
            <person name="Battistoni F."/>
            <person name="De Souza E."/>
            <person name="Pedrosa F."/>
            <person name="Chen W.-M."/>
            <person name="Poole P.S."/>
            <person name="Dixon R.A."/>
            <person name="James E.K."/>
        </authorList>
    </citation>
    <scope>NUCLEOTIDE SEQUENCE</scope>
    <source>
        <strain evidence="1">LuFRes1</strain>
    </source>
</reference>
<sequence length="135" mass="15076">MVTIDMYREAQFIEAIRSAGCRLKPAKTGSGSRVRAIVVESPQLDHPVVIHKDRLNAIRVAVAPGMYRAELEDEQQGVRAARNVRSSLNEFRHSAYRAFAKPDATGEPVAKCYEIDWNNSGGLEKLRMLLVGLMH</sequence>
<evidence type="ECO:0000313" key="1">
    <source>
        <dbReference type="EMBL" id="NMG26226.1"/>
    </source>
</evidence>
<comment type="caution">
    <text evidence="1">The sequence shown here is derived from an EMBL/GenBank/DDBJ whole genome shotgun (WGS) entry which is preliminary data.</text>
</comment>
<dbReference type="Proteomes" id="UP000615989">
    <property type="component" value="Unassembled WGS sequence"/>
</dbReference>
<proteinExistence type="predicted"/>
<name>A0ABX1PP99_9RHOO</name>
<protein>
    <submittedName>
        <fullName evidence="1">Uncharacterized protein</fullName>
    </submittedName>
</protein>
<accession>A0ABX1PP99</accession>
<evidence type="ECO:0000313" key="2">
    <source>
        <dbReference type="Proteomes" id="UP000615989"/>
    </source>
</evidence>
<organism evidence="1 2">
    <name type="scientific">Aromatoleum anaerobium</name>
    <dbReference type="NCBI Taxonomy" id="182180"/>
    <lineage>
        <taxon>Bacteria</taxon>
        <taxon>Pseudomonadati</taxon>
        <taxon>Pseudomonadota</taxon>
        <taxon>Betaproteobacteria</taxon>
        <taxon>Rhodocyclales</taxon>
        <taxon>Rhodocyclaceae</taxon>
        <taxon>Aromatoleum</taxon>
    </lineage>
</organism>
<keyword evidence="2" id="KW-1185">Reference proteome</keyword>
<gene>
    <name evidence="1" type="ORF">GO606_16185</name>
</gene>